<organism evidence="2 3">
    <name type="scientific">Massilia solisilvae</name>
    <dbReference type="NCBI Taxonomy" id="1811225"/>
    <lineage>
        <taxon>Bacteria</taxon>
        <taxon>Pseudomonadati</taxon>
        <taxon>Pseudomonadota</taxon>
        <taxon>Betaproteobacteria</taxon>
        <taxon>Burkholderiales</taxon>
        <taxon>Oxalobacteraceae</taxon>
        <taxon>Telluria group</taxon>
        <taxon>Massilia</taxon>
    </lineage>
</organism>
<name>A0ABT2BR43_9BURK</name>
<evidence type="ECO:0000313" key="2">
    <source>
        <dbReference type="EMBL" id="MCS0610978.1"/>
    </source>
</evidence>
<evidence type="ECO:0000313" key="3">
    <source>
        <dbReference type="Proteomes" id="UP001205861"/>
    </source>
</evidence>
<keyword evidence="1" id="KW-0472">Membrane</keyword>
<feature type="transmembrane region" description="Helical" evidence="1">
    <location>
        <begin position="201"/>
        <end position="220"/>
    </location>
</feature>
<accession>A0ABT2BR43</accession>
<sequence length="295" mass="32959">MLRTLLKENSEIRNSREKAHYSILNWKYDLEPRLREGVDLLLNCSNQEQYFRIIEGDKSPLPHFQLSAYNNRVYPPAPGGGANGSVSYEEPASLVYSMHLNGSVIVSIYPHKSGWSKMGREKSYTIAAYRSANELSGIAGNSELQKHLELFIKVAAASVAIRPPTRRGEKLLRLLEDKDSRYSSLYSSTLEHKQTMISAELGLAAGLIGGLIASTIFPLSQMFGKEKFENAERHKTGCLANYVPGTKEQALCLTQREYQLDSAVGQYLSTGVILTVAIIVAFLLTILMRNRLRSR</sequence>
<keyword evidence="3" id="KW-1185">Reference proteome</keyword>
<protein>
    <submittedName>
        <fullName evidence="2">Uncharacterized protein</fullName>
    </submittedName>
</protein>
<proteinExistence type="predicted"/>
<keyword evidence="1" id="KW-0812">Transmembrane</keyword>
<feature type="transmembrane region" description="Helical" evidence="1">
    <location>
        <begin position="267"/>
        <end position="287"/>
    </location>
</feature>
<dbReference type="RefSeq" id="WP_258858508.1">
    <property type="nucleotide sequence ID" value="NZ_JANUGV010000011.1"/>
</dbReference>
<dbReference type="EMBL" id="JANUGV010000011">
    <property type="protein sequence ID" value="MCS0610978.1"/>
    <property type="molecule type" value="Genomic_DNA"/>
</dbReference>
<comment type="caution">
    <text evidence="2">The sequence shown here is derived from an EMBL/GenBank/DDBJ whole genome shotgun (WGS) entry which is preliminary data.</text>
</comment>
<dbReference type="Proteomes" id="UP001205861">
    <property type="component" value="Unassembled WGS sequence"/>
</dbReference>
<keyword evidence="1" id="KW-1133">Transmembrane helix</keyword>
<reference evidence="2 3" key="1">
    <citation type="submission" date="2022-08" db="EMBL/GenBank/DDBJ databases">
        <title>Reclassification of Massilia species as members of the genera Telluria, Duganella, Pseudoduganella, Mokoshia gen. nov. and Zemynaea gen. nov. using orthogonal and non-orthogonal genome-based approaches.</title>
        <authorList>
            <person name="Bowman J.P."/>
        </authorList>
    </citation>
    <scope>NUCLEOTIDE SEQUENCE [LARGE SCALE GENOMIC DNA]</scope>
    <source>
        <strain evidence="2 3">JCM 31607</strain>
    </source>
</reference>
<gene>
    <name evidence="2" type="ORF">NX773_22710</name>
</gene>
<evidence type="ECO:0000256" key="1">
    <source>
        <dbReference type="SAM" id="Phobius"/>
    </source>
</evidence>